<organism evidence="1 2">
    <name type="scientific">Lupinus luteus</name>
    <name type="common">European yellow lupine</name>
    <dbReference type="NCBI Taxonomy" id="3873"/>
    <lineage>
        <taxon>Eukaryota</taxon>
        <taxon>Viridiplantae</taxon>
        <taxon>Streptophyta</taxon>
        <taxon>Embryophyta</taxon>
        <taxon>Tracheophyta</taxon>
        <taxon>Spermatophyta</taxon>
        <taxon>Magnoliopsida</taxon>
        <taxon>eudicotyledons</taxon>
        <taxon>Gunneridae</taxon>
        <taxon>Pentapetalae</taxon>
        <taxon>rosids</taxon>
        <taxon>fabids</taxon>
        <taxon>Fabales</taxon>
        <taxon>Fabaceae</taxon>
        <taxon>Papilionoideae</taxon>
        <taxon>50 kb inversion clade</taxon>
        <taxon>genistoids sensu lato</taxon>
        <taxon>core genistoids</taxon>
        <taxon>Genisteae</taxon>
        <taxon>Lupinus</taxon>
    </lineage>
</organism>
<evidence type="ECO:0000313" key="1">
    <source>
        <dbReference type="EMBL" id="CAL0332797.1"/>
    </source>
</evidence>
<proteinExistence type="predicted"/>
<dbReference type="PANTHER" id="PTHR47926">
    <property type="entry name" value="PENTATRICOPEPTIDE REPEAT-CONTAINING PROTEIN"/>
    <property type="match status" value="1"/>
</dbReference>
<dbReference type="Proteomes" id="UP001497480">
    <property type="component" value="Unassembled WGS sequence"/>
</dbReference>
<gene>
    <name evidence="1" type="ORF">LLUT_LOCUS33857</name>
</gene>
<comment type="caution">
    <text evidence="1">The sequence shown here is derived from an EMBL/GenBank/DDBJ whole genome shotgun (WGS) entry which is preliminary data.</text>
</comment>
<keyword evidence="2" id="KW-1185">Reference proteome</keyword>
<reference evidence="1 2" key="1">
    <citation type="submission" date="2024-03" db="EMBL/GenBank/DDBJ databases">
        <authorList>
            <person name="Martinez-Hernandez J."/>
        </authorList>
    </citation>
    <scope>NUCLEOTIDE SEQUENCE [LARGE SCALE GENOMIC DNA]</scope>
</reference>
<protein>
    <recommendedName>
        <fullName evidence="3">Pentatricopeptide repeat-containing protein</fullName>
    </recommendedName>
</protein>
<dbReference type="GO" id="GO:0009451">
    <property type="term" value="P:RNA modification"/>
    <property type="evidence" value="ECO:0007669"/>
    <property type="project" value="InterPro"/>
</dbReference>
<dbReference type="InterPro" id="IPR046960">
    <property type="entry name" value="PPR_At4g14850-like_plant"/>
</dbReference>
<dbReference type="AlphaFoldDB" id="A0AAV1YFJ8"/>
<sequence>MEFDEYTYNLVLGAGARSSSPSTLWVGKQPHALIVKHGIESNIMVQTTKIHFMLTTRILYQLERVFDEMTERTSITWNAMIAGYYSVKEGSEEYAREALALFHEMLVDFILTKKIGIGQPKPIENAKILVANSAMGTYKVKIYGARDCVDSL</sequence>
<evidence type="ECO:0008006" key="3">
    <source>
        <dbReference type="Google" id="ProtNLM"/>
    </source>
</evidence>
<accession>A0AAV1YFJ8</accession>
<dbReference type="InterPro" id="IPR011990">
    <property type="entry name" value="TPR-like_helical_dom_sf"/>
</dbReference>
<dbReference type="EMBL" id="CAXHTB010000024">
    <property type="protein sequence ID" value="CAL0332797.1"/>
    <property type="molecule type" value="Genomic_DNA"/>
</dbReference>
<dbReference type="Gene3D" id="1.25.40.10">
    <property type="entry name" value="Tetratricopeptide repeat domain"/>
    <property type="match status" value="1"/>
</dbReference>
<dbReference type="GO" id="GO:0003723">
    <property type="term" value="F:RNA binding"/>
    <property type="evidence" value="ECO:0007669"/>
    <property type="project" value="InterPro"/>
</dbReference>
<name>A0AAV1YFJ8_LUPLU</name>
<evidence type="ECO:0000313" key="2">
    <source>
        <dbReference type="Proteomes" id="UP001497480"/>
    </source>
</evidence>